<dbReference type="AlphaFoldDB" id="A0A061RMF6"/>
<evidence type="ECO:0000256" key="1">
    <source>
        <dbReference type="SAM" id="MobiDB-lite"/>
    </source>
</evidence>
<evidence type="ECO:0000313" key="3">
    <source>
        <dbReference type="EMBL" id="JAC71855.1"/>
    </source>
</evidence>
<feature type="compositionally biased region" description="Polar residues" evidence="1">
    <location>
        <begin position="303"/>
        <end position="315"/>
    </location>
</feature>
<feature type="transmembrane region" description="Helical" evidence="2">
    <location>
        <begin position="7"/>
        <end position="30"/>
    </location>
</feature>
<evidence type="ECO:0000256" key="2">
    <source>
        <dbReference type="SAM" id="Phobius"/>
    </source>
</evidence>
<reference evidence="3" key="1">
    <citation type="submission" date="2014-05" db="EMBL/GenBank/DDBJ databases">
        <title>The transcriptome of the halophilic microalga Tetraselmis sp. GSL018 isolated from the Great Salt Lake, Utah.</title>
        <authorList>
            <person name="Jinkerson R.E."/>
            <person name="D'Adamo S."/>
            <person name="Posewitz M.C."/>
        </authorList>
    </citation>
    <scope>NUCLEOTIDE SEQUENCE</scope>
    <source>
        <strain evidence="3">GSL018</strain>
    </source>
</reference>
<feature type="compositionally biased region" description="Basic and acidic residues" evidence="1">
    <location>
        <begin position="226"/>
        <end position="242"/>
    </location>
</feature>
<keyword evidence="2" id="KW-0472">Membrane</keyword>
<accession>A0A061RMF6</accession>
<sequence length="348" mass="38441">DNWAVRLVFAFAVWSTVIVVLNLLVSNMVYNYLSLSRSFSELAVRDRAELVVRAEEAMDTRKRVQHYESCLFDRQIEFDPGDEGISGGIPEVMATRDMTHPAFQTLDCVERYGGNVSPDEPWNPNDIQSGPMLDTFGTYDMINDDDAIEEEGGPVDQNLLYAARQNMAKLHQDIFGIKRDLNLVDEDAMSEGTVVSATSDNTKDSEEITKKYADAWADKAGVVRPESGDDAKVMKPQPRESNRPSTAEKALSATNSIHAEMKKLQANMAAMMAELEALRLGKEASAEGTTNEPVQEGRIASGGFSQHTQGGDQTRNGGGKSMAVIRAAVLLHPRREVQMLTQKKTTHR</sequence>
<proteinExistence type="predicted"/>
<evidence type="ECO:0008006" key="4">
    <source>
        <dbReference type="Google" id="ProtNLM"/>
    </source>
</evidence>
<keyword evidence="2" id="KW-0812">Transmembrane</keyword>
<protein>
    <recommendedName>
        <fullName evidence="4">Ion transport domain-containing protein</fullName>
    </recommendedName>
</protein>
<keyword evidence="2" id="KW-1133">Transmembrane helix</keyword>
<feature type="region of interest" description="Disordered" evidence="1">
    <location>
        <begin position="222"/>
        <end position="251"/>
    </location>
</feature>
<feature type="non-terminal residue" evidence="3">
    <location>
        <position position="1"/>
    </location>
</feature>
<organism evidence="3">
    <name type="scientific">Tetraselmis sp. GSL018</name>
    <dbReference type="NCBI Taxonomy" id="582737"/>
    <lineage>
        <taxon>Eukaryota</taxon>
        <taxon>Viridiplantae</taxon>
        <taxon>Chlorophyta</taxon>
        <taxon>core chlorophytes</taxon>
        <taxon>Chlorodendrophyceae</taxon>
        <taxon>Chlorodendrales</taxon>
        <taxon>Chlorodendraceae</taxon>
        <taxon>Tetraselmis</taxon>
    </lineage>
</organism>
<dbReference type="EMBL" id="GBEZ01014203">
    <property type="protein sequence ID" value="JAC71855.1"/>
    <property type="molecule type" value="Transcribed_RNA"/>
</dbReference>
<feature type="region of interest" description="Disordered" evidence="1">
    <location>
        <begin position="284"/>
        <end position="320"/>
    </location>
</feature>
<name>A0A061RMF6_9CHLO</name>
<gene>
    <name evidence="3" type="ORF">TSPGSL018_1014</name>
</gene>